<feature type="transmembrane region" description="Helical" evidence="1">
    <location>
        <begin position="26"/>
        <end position="43"/>
    </location>
</feature>
<accession>A0ABM7TV65</accession>
<evidence type="ECO:0000313" key="3">
    <source>
        <dbReference type="Proteomes" id="UP001319874"/>
    </source>
</evidence>
<keyword evidence="1" id="KW-0472">Membrane</keyword>
<sequence>MDGDGPPEIVDNADIPGSVGSRKMRVIVALLAFLTSSLAWAGYDVHITRKAFWADTSGLRITLEEWRAYVQSDSQVASDSANRPTDFLVTVNGATFPLWYNSELGELYTKDPTDEVVHKLEDIARAMRARVQGDDGELYPAQP</sequence>
<dbReference type="Proteomes" id="UP001319874">
    <property type="component" value="Chromosome 3"/>
</dbReference>
<keyword evidence="3" id="KW-1185">Reference proteome</keyword>
<organism evidence="2 3">
    <name type="scientific">Paraburkholderia terrae</name>
    <dbReference type="NCBI Taxonomy" id="311230"/>
    <lineage>
        <taxon>Bacteria</taxon>
        <taxon>Pseudomonadati</taxon>
        <taxon>Pseudomonadota</taxon>
        <taxon>Betaproteobacteria</taxon>
        <taxon>Burkholderiales</taxon>
        <taxon>Burkholderiaceae</taxon>
        <taxon>Paraburkholderia</taxon>
    </lineage>
</organism>
<evidence type="ECO:0000313" key="2">
    <source>
        <dbReference type="EMBL" id="BCZ82991.1"/>
    </source>
</evidence>
<name>A0ABM7TV65_9BURK</name>
<keyword evidence="1" id="KW-0812">Transmembrane</keyword>
<dbReference type="RefSeq" id="WP_229516592.1">
    <property type="nucleotide sequence ID" value="NZ_AP024957.1"/>
</dbReference>
<reference evidence="2 3" key="1">
    <citation type="journal article" date="2022" name="Front. Microbiol.">
        <title>Identification and characterization of a novel class of self-sufficient cytochrome P450 hydroxylase involved in cyclohexanecarboxylate degradation in Paraburkholderia terrae strain KU-64.</title>
        <authorList>
            <person name="Yamamoto T."/>
            <person name="Hasegawa Y."/>
            <person name="Iwaki H."/>
        </authorList>
    </citation>
    <scope>NUCLEOTIDE SEQUENCE [LARGE SCALE GENOMIC DNA]</scope>
    <source>
        <strain evidence="2 3">KU-64</strain>
    </source>
</reference>
<dbReference type="EMBL" id="AP024957">
    <property type="protein sequence ID" value="BCZ82991.1"/>
    <property type="molecule type" value="Genomic_DNA"/>
</dbReference>
<gene>
    <name evidence="2" type="ORF">PTKU64_66660</name>
</gene>
<keyword evidence="1" id="KW-1133">Transmembrane helix</keyword>
<protein>
    <submittedName>
        <fullName evidence="2">Uncharacterized protein</fullName>
    </submittedName>
</protein>
<proteinExistence type="predicted"/>
<evidence type="ECO:0000256" key="1">
    <source>
        <dbReference type="SAM" id="Phobius"/>
    </source>
</evidence>